<evidence type="ECO:0000256" key="1">
    <source>
        <dbReference type="ARBA" id="ARBA00022491"/>
    </source>
</evidence>
<dbReference type="SUPFAM" id="SSF48498">
    <property type="entry name" value="Tetracyclin repressor-like, C-terminal domain"/>
    <property type="match status" value="1"/>
</dbReference>
<keyword evidence="1" id="KW-0678">Repressor</keyword>
<sequence>MARRTKAEAQITRAALLDAAELLFDEHGVSRTSLADIAKAAGTTRGAIYWHFADKAALFDAMIERATEALAPDMPCDEAAIDMAQLCCGLVGALEGIAHHPHLRRVMRIAIHRVEYVGELDAIRARHLSSHRAWTARSERALAVAFAAQKQPPPLSSTLAAIGLQALVEGLLQSWLLDPDAFDLAETGRAAVANWLRGLGLDDAACAAPA</sequence>
<dbReference type="InterPro" id="IPR009057">
    <property type="entry name" value="Homeodomain-like_sf"/>
</dbReference>
<proteinExistence type="predicted"/>
<dbReference type="PRINTS" id="PR00455">
    <property type="entry name" value="HTHTETR"/>
</dbReference>
<dbReference type="GO" id="GO:0003700">
    <property type="term" value="F:DNA-binding transcription factor activity"/>
    <property type="evidence" value="ECO:0007669"/>
    <property type="project" value="TreeGrafter"/>
</dbReference>
<evidence type="ECO:0000313" key="8">
    <source>
        <dbReference type="Proteomes" id="UP000266302"/>
    </source>
</evidence>
<dbReference type="EMBL" id="QXJC01000003">
    <property type="protein sequence ID" value="RID98151.1"/>
    <property type="molecule type" value="Genomic_DNA"/>
</dbReference>
<dbReference type="RefSeq" id="WP_119108815.1">
    <property type="nucleotide sequence ID" value="NZ_QXJC01000003.1"/>
</dbReference>
<reference evidence="7 8" key="1">
    <citation type="submission" date="2018-09" db="EMBL/GenBank/DDBJ databases">
        <title>Draft genome of Simplicispira sp. NY-02.</title>
        <authorList>
            <person name="Im W.T."/>
        </authorList>
    </citation>
    <scope>NUCLEOTIDE SEQUENCE [LARGE SCALE GENOMIC DNA]</scope>
    <source>
        <strain evidence="7 8">NY-02</strain>
    </source>
</reference>
<protein>
    <submittedName>
        <fullName evidence="7">TetR family transcriptional regulator</fullName>
    </submittedName>
</protein>
<organism evidence="7 8">
    <name type="scientific">Simplicispira hankyongi</name>
    <dbReference type="NCBI Taxonomy" id="2315688"/>
    <lineage>
        <taxon>Bacteria</taxon>
        <taxon>Pseudomonadati</taxon>
        <taxon>Pseudomonadota</taxon>
        <taxon>Betaproteobacteria</taxon>
        <taxon>Burkholderiales</taxon>
        <taxon>Comamonadaceae</taxon>
        <taxon>Simplicispira</taxon>
    </lineage>
</organism>
<feature type="domain" description="HTH tetR-type" evidence="6">
    <location>
        <begin position="10"/>
        <end position="70"/>
    </location>
</feature>
<keyword evidence="3 5" id="KW-0238">DNA-binding</keyword>
<dbReference type="InterPro" id="IPR001647">
    <property type="entry name" value="HTH_TetR"/>
</dbReference>
<dbReference type="Gene3D" id="1.10.357.10">
    <property type="entry name" value="Tetracycline Repressor, domain 2"/>
    <property type="match status" value="1"/>
</dbReference>
<keyword evidence="2" id="KW-0805">Transcription regulation</keyword>
<evidence type="ECO:0000259" key="6">
    <source>
        <dbReference type="PROSITE" id="PS50977"/>
    </source>
</evidence>
<dbReference type="InterPro" id="IPR013572">
    <property type="entry name" value="Tscrpt_reg_MAATS_C"/>
</dbReference>
<comment type="caution">
    <text evidence="7">The sequence shown here is derived from an EMBL/GenBank/DDBJ whole genome shotgun (WGS) entry which is preliminary data.</text>
</comment>
<name>A0A398C963_9BURK</name>
<dbReference type="InterPro" id="IPR036271">
    <property type="entry name" value="Tet_transcr_reg_TetR-rel_C_sf"/>
</dbReference>
<keyword evidence="8" id="KW-1185">Reference proteome</keyword>
<evidence type="ECO:0000313" key="7">
    <source>
        <dbReference type="EMBL" id="RID98151.1"/>
    </source>
</evidence>
<accession>A0A398C963</accession>
<dbReference type="Proteomes" id="UP000266302">
    <property type="component" value="Unassembled WGS sequence"/>
</dbReference>
<dbReference type="Pfam" id="PF08361">
    <property type="entry name" value="TetR_C_2"/>
    <property type="match status" value="1"/>
</dbReference>
<feature type="DNA-binding region" description="H-T-H motif" evidence="5">
    <location>
        <begin position="33"/>
        <end position="52"/>
    </location>
</feature>
<dbReference type="InterPro" id="IPR050109">
    <property type="entry name" value="HTH-type_TetR-like_transc_reg"/>
</dbReference>
<evidence type="ECO:0000256" key="4">
    <source>
        <dbReference type="ARBA" id="ARBA00023163"/>
    </source>
</evidence>
<evidence type="ECO:0000256" key="5">
    <source>
        <dbReference type="PROSITE-ProRule" id="PRU00335"/>
    </source>
</evidence>
<dbReference type="PANTHER" id="PTHR30055">
    <property type="entry name" value="HTH-TYPE TRANSCRIPTIONAL REGULATOR RUTR"/>
    <property type="match status" value="1"/>
</dbReference>
<gene>
    <name evidence="7" type="ORF">D3F03_07725</name>
</gene>
<dbReference type="Pfam" id="PF00440">
    <property type="entry name" value="TetR_N"/>
    <property type="match status" value="1"/>
</dbReference>
<dbReference type="PROSITE" id="PS50977">
    <property type="entry name" value="HTH_TETR_2"/>
    <property type="match status" value="1"/>
</dbReference>
<evidence type="ECO:0000256" key="3">
    <source>
        <dbReference type="ARBA" id="ARBA00023125"/>
    </source>
</evidence>
<keyword evidence="4" id="KW-0804">Transcription</keyword>
<dbReference type="OrthoDB" id="5816932at2"/>
<dbReference type="PANTHER" id="PTHR30055:SF240">
    <property type="entry name" value="HTH-TYPE TRANSCRIPTIONAL REGULATOR ACRR"/>
    <property type="match status" value="1"/>
</dbReference>
<dbReference type="GO" id="GO:0000976">
    <property type="term" value="F:transcription cis-regulatory region binding"/>
    <property type="evidence" value="ECO:0007669"/>
    <property type="project" value="TreeGrafter"/>
</dbReference>
<evidence type="ECO:0000256" key="2">
    <source>
        <dbReference type="ARBA" id="ARBA00023015"/>
    </source>
</evidence>
<dbReference type="SUPFAM" id="SSF46689">
    <property type="entry name" value="Homeodomain-like"/>
    <property type="match status" value="1"/>
</dbReference>
<dbReference type="AlphaFoldDB" id="A0A398C963"/>